<dbReference type="EMBL" id="PFBP01000047">
    <property type="protein sequence ID" value="PIT89626.1"/>
    <property type="molecule type" value="Genomic_DNA"/>
</dbReference>
<dbReference type="CDD" id="cd04179">
    <property type="entry name" value="DPM_DPG-synthase_like"/>
    <property type="match status" value="1"/>
</dbReference>
<feature type="transmembrane region" description="Helical" evidence="1">
    <location>
        <begin position="232"/>
        <end position="251"/>
    </location>
</feature>
<evidence type="ECO:0000313" key="4">
    <source>
        <dbReference type="Proteomes" id="UP000231464"/>
    </source>
</evidence>
<dbReference type="PANTHER" id="PTHR48090:SF7">
    <property type="entry name" value="RFBJ PROTEIN"/>
    <property type="match status" value="1"/>
</dbReference>
<keyword evidence="3" id="KW-0808">Transferase</keyword>
<name>A0A2M6W9Z9_9BACT</name>
<dbReference type="Pfam" id="PF00535">
    <property type="entry name" value="Glycos_transf_2"/>
    <property type="match status" value="1"/>
</dbReference>
<gene>
    <name evidence="3" type="ORF">COU23_02960</name>
</gene>
<feature type="domain" description="Glycosyltransferase 2-like" evidence="2">
    <location>
        <begin position="4"/>
        <end position="140"/>
    </location>
</feature>
<comment type="caution">
    <text evidence="3">The sequence shown here is derived from an EMBL/GenBank/DDBJ whole genome shotgun (WGS) entry which is preliminary data.</text>
</comment>
<dbReference type="Proteomes" id="UP000231464">
    <property type="component" value="Unassembled WGS sequence"/>
</dbReference>
<dbReference type="GO" id="GO:0016740">
    <property type="term" value="F:transferase activity"/>
    <property type="evidence" value="ECO:0007669"/>
    <property type="project" value="UniProtKB-KW"/>
</dbReference>
<dbReference type="SUPFAM" id="SSF53448">
    <property type="entry name" value="Nucleotide-diphospho-sugar transferases"/>
    <property type="match status" value="1"/>
</dbReference>
<keyword evidence="1" id="KW-1133">Transmembrane helix</keyword>
<dbReference type="AlphaFoldDB" id="A0A2M6W9Z9"/>
<sequence length="286" mass="32577">MNLSIIVPVFNEAGTIKNVVVNLKNELGFLDLVNFEIIIINDASTDNTAQILSEIENTRIITHPYNKGYGAALKTGAREARYDWLMFYDADGQHKPEYIKKILPHLENYDLVAGERVGYQGPLIRQPGKKLVHWLAFYLFKQKINDVNCGLRFVKKNEFLKFAHILPNGFSISTTTVFAFLKEKLNVKFVPVEINKRAGGKSMVKPNQAAVYFMLIFRLVMLFSPLRIFLPVSAFFFLVGFACLIYDLTVMNISEGTIFILITSILIFLFGLMADQIAALRRELHE</sequence>
<dbReference type="InterPro" id="IPR029044">
    <property type="entry name" value="Nucleotide-diphossugar_trans"/>
</dbReference>
<evidence type="ECO:0000256" key="1">
    <source>
        <dbReference type="SAM" id="Phobius"/>
    </source>
</evidence>
<proteinExistence type="predicted"/>
<accession>A0A2M6W9Z9</accession>
<keyword evidence="1" id="KW-0812">Transmembrane</keyword>
<keyword evidence="1" id="KW-0472">Membrane</keyword>
<dbReference type="InterPro" id="IPR050256">
    <property type="entry name" value="Glycosyltransferase_2"/>
</dbReference>
<protein>
    <submittedName>
        <fullName evidence="3">Glycosyl transferase</fullName>
    </submittedName>
</protein>
<organism evidence="3 4">
    <name type="scientific">Candidatus Kuenenbacteria bacterium CG10_big_fil_rev_8_21_14_0_10_36_11</name>
    <dbReference type="NCBI Taxonomy" id="1974618"/>
    <lineage>
        <taxon>Bacteria</taxon>
        <taxon>Candidatus Kueneniibacteriota</taxon>
    </lineage>
</organism>
<evidence type="ECO:0000259" key="2">
    <source>
        <dbReference type="Pfam" id="PF00535"/>
    </source>
</evidence>
<dbReference type="InterPro" id="IPR001173">
    <property type="entry name" value="Glyco_trans_2-like"/>
</dbReference>
<dbReference type="PANTHER" id="PTHR48090">
    <property type="entry name" value="UNDECAPRENYL-PHOSPHATE 4-DEOXY-4-FORMAMIDO-L-ARABINOSE TRANSFERASE-RELATED"/>
    <property type="match status" value="1"/>
</dbReference>
<reference evidence="4" key="1">
    <citation type="submission" date="2017-09" db="EMBL/GenBank/DDBJ databases">
        <title>Depth-based differentiation of microbial function through sediment-hosted aquifers and enrichment of novel symbionts in the deep terrestrial subsurface.</title>
        <authorList>
            <person name="Probst A.J."/>
            <person name="Ladd B."/>
            <person name="Jarett J.K."/>
            <person name="Geller-Mcgrath D.E."/>
            <person name="Sieber C.M.K."/>
            <person name="Emerson J.B."/>
            <person name="Anantharaman K."/>
            <person name="Thomas B.C."/>
            <person name="Malmstrom R."/>
            <person name="Stieglmeier M."/>
            <person name="Klingl A."/>
            <person name="Woyke T."/>
            <person name="Ryan C.M."/>
            <person name="Banfield J.F."/>
        </authorList>
    </citation>
    <scope>NUCLEOTIDE SEQUENCE [LARGE SCALE GENOMIC DNA]</scope>
</reference>
<feature type="transmembrane region" description="Helical" evidence="1">
    <location>
        <begin position="258"/>
        <end position="280"/>
    </location>
</feature>
<evidence type="ECO:0000313" key="3">
    <source>
        <dbReference type="EMBL" id="PIT89626.1"/>
    </source>
</evidence>
<dbReference type="Gene3D" id="3.90.550.10">
    <property type="entry name" value="Spore Coat Polysaccharide Biosynthesis Protein SpsA, Chain A"/>
    <property type="match status" value="1"/>
</dbReference>